<dbReference type="Proteomes" id="UP000006919">
    <property type="component" value="Chromosome"/>
</dbReference>
<accession>E6UIR1</accession>
<evidence type="ECO:0000313" key="1">
    <source>
        <dbReference type="EMBL" id="ADU21363.1"/>
    </source>
</evidence>
<evidence type="ECO:0000313" key="2">
    <source>
        <dbReference type="Proteomes" id="UP000006919"/>
    </source>
</evidence>
<dbReference type="HOGENOM" id="CLU_192906_1_0_9"/>
<gene>
    <name evidence="1" type="ordered locus">Rumal_0835</name>
</gene>
<dbReference type="EMBL" id="CP002403">
    <property type="protein sequence ID" value="ADU21363.1"/>
    <property type="molecule type" value="Genomic_DNA"/>
</dbReference>
<reference evidence="1 2" key="1">
    <citation type="journal article" date="2011" name="J. Bacteriol.">
        <title>Complete genome of the cellulolytic ruminal bacterium Ruminococcus albus 7.</title>
        <authorList>
            <person name="Suen G."/>
            <person name="Stevenson D.M."/>
            <person name="Bruce D.C."/>
            <person name="Chertkov O."/>
            <person name="Copeland A."/>
            <person name="Cheng J.F."/>
            <person name="Detter C."/>
            <person name="Detter J.C."/>
            <person name="Goodwin L.A."/>
            <person name="Han C.S."/>
            <person name="Hauser L.J."/>
            <person name="Ivanova N.N."/>
            <person name="Kyrpides N.C."/>
            <person name="Land M.L."/>
            <person name="Lapidus A."/>
            <person name="Lucas S."/>
            <person name="Ovchinnikova G."/>
            <person name="Pitluck S."/>
            <person name="Tapia R."/>
            <person name="Woyke T."/>
            <person name="Boyum J."/>
            <person name="Mead D."/>
            <person name="Weimer P.J."/>
        </authorList>
    </citation>
    <scope>NUCLEOTIDE SEQUENCE [LARGE SCALE GENOMIC DNA]</scope>
    <source>
        <strain evidence="2">ATCC 27210 / DSM 20455 / JCM 14654 / NCDO 2250 / 7</strain>
    </source>
</reference>
<sequence length="67" mass="7689">MSNYKTCMDCGAALLADDIAIFRKLVNRNAEEFLCIDCLSKRLGCTREKIENLIKYYRESGNCTLFV</sequence>
<protein>
    <submittedName>
        <fullName evidence="1">Uncharacterized protein</fullName>
    </submittedName>
</protein>
<dbReference type="AlphaFoldDB" id="E6UIR1"/>
<dbReference type="OrthoDB" id="2625437at2"/>
<dbReference type="RefSeq" id="WP_013497545.1">
    <property type="nucleotide sequence ID" value="NC_014833.1"/>
</dbReference>
<dbReference type="KEGG" id="ral:Rumal_0835"/>
<name>E6UIR1_RUMA7</name>
<dbReference type="eggNOG" id="ENOG5033D42">
    <property type="taxonomic scope" value="Bacteria"/>
</dbReference>
<organism evidence="1 2">
    <name type="scientific">Ruminococcus albus (strain ATCC 27210 / DSM 20455 / JCM 14654 / NCDO 2250 / 7)</name>
    <dbReference type="NCBI Taxonomy" id="697329"/>
    <lineage>
        <taxon>Bacteria</taxon>
        <taxon>Bacillati</taxon>
        <taxon>Bacillota</taxon>
        <taxon>Clostridia</taxon>
        <taxon>Eubacteriales</taxon>
        <taxon>Oscillospiraceae</taxon>
        <taxon>Ruminococcus</taxon>
    </lineage>
</organism>
<proteinExistence type="predicted"/>